<dbReference type="Proteomes" id="UP000799118">
    <property type="component" value="Unassembled WGS sequence"/>
</dbReference>
<dbReference type="InterPro" id="IPR000547">
    <property type="entry name" value="Clathrin_H-chain/VPS_repeat"/>
</dbReference>
<dbReference type="InterPro" id="IPR011990">
    <property type="entry name" value="TPR-like_helical_dom_sf"/>
</dbReference>
<protein>
    <submittedName>
        <fullName evidence="2">ARM repeat-containing protein</fullName>
    </submittedName>
</protein>
<dbReference type="GO" id="GO:0006895">
    <property type="term" value="P:Golgi to endosome transport"/>
    <property type="evidence" value="ECO:0007669"/>
    <property type="project" value="TreeGrafter"/>
</dbReference>
<dbReference type="PANTHER" id="PTHR10292:SF1">
    <property type="entry name" value="CLATHRIN HEAVY CHAIN"/>
    <property type="match status" value="1"/>
</dbReference>
<reference evidence="2" key="1">
    <citation type="journal article" date="2019" name="Environ. Microbiol.">
        <title>Fungal ecological strategies reflected in gene transcription - a case study of two litter decomposers.</title>
        <authorList>
            <person name="Barbi F."/>
            <person name="Kohler A."/>
            <person name="Barry K."/>
            <person name="Baskaran P."/>
            <person name="Daum C."/>
            <person name="Fauchery L."/>
            <person name="Ihrmark K."/>
            <person name="Kuo A."/>
            <person name="LaButti K."/>
            <person name="Lipzen A."/>
            <person name="Morin E."/>
            <person name="Grigoriev I.V."/>
            <person name="Henrissat B."/>
            <person name="Lindahl B."/>
            <person name="Martin F."/>
        </authorList>
    </citation>
    <scope>NUCLEOTIDE SEQUENCE</scope>
    <source>
        <strain evidence="2">JB14</strain>
    </source>
</reference>
<gene>
    <name evidence="2" type="ORF">BT96DRAFT_1102043</name>
</gene>
<dbReference type="InterPro" id="IPR055358">
    <property type="entry name" value="CHCR"/>
</dbReference>
<dbReference type="Gene3D" id="1.25.40.10">
    <property type="entry name" value="Tetratricopeptide repeat domain"/>
    <property type="match status" value="1"/>
</dbReference>
<dbReference type="GO" id="GO:0071439">
    <property type="term" value="C:clathrin complex"/>
    <property type="evidence" value="ECO:0007669"/>
    <property type="project" value="TreeGrafter"/>
</dbReference>
<dbReference type="SMART" id="SM00299">
    <property type="entry name" value="CLH"/>
    <property type="match status" value="1"/>
</dbReference>
<dbReference type="AlphaFoldDB" id="A0A6A4HRK2"/>
<organism evidence="2 3">
    <name type="scientific">Gymnopus androsaceus JB14</name>
    <dbReference type="NCBI Taxonomy" id="1447944"/>
    <lineage>
        <taxon>Eukaryota</taxon>
        <taxon>Fungi</taxon>
        <taxon>Dikarya</taxon>
        <taxon>Basidiomycota</taxon>
        <taxon>Agaricomycotina</taxon>
        <taxon>Agaricomycetes</taxon>
        <taxon>Agaricomycetidae</taxon>
        <taxon>Agaricales</taxon>
        <taxon>Marasmiineae</taxon>
        <taxon>Omphalotaceae</taxon>
        <taxon>Gymnopus</taxon>
    </lineage>
</organism>
<dbReference type="Pfam" id="PF00637">
    <property type="entry name" value="Clathrin"/>
    <property type="match status" value="1"/>
</dbReference>
<evidence type="ECO:0000313" key="2">
    <source>
        <dbReference type="EMBL" id="KAE9399654.1"/>
    </source>
</evidence>
<dbReference type="GO" id="GO:0006886">
    <property type="term" value="P:intracellular protein transport"/>
    <property type="evidence" value="ECO:0007669"/>
    <property type="project" value="UniProtKB-UniRule"/>
</dbReference>
<keyword evidence="3" id="KW-1185">Reference proteome</keyword>
<dbReference type="PANTHER" id="PTHR10292">
    <property type="entry name" value="CLATHRIN HEAVY CHAIN RELATED"/>
    <property type="match status" value="1"/>
</dbReference>
<dbReference type="GO" id="GO:0005829">
    <property type="term" value="C:cytosol"/>
    <property type="evidence" value="ECO:0007669"/>
    <property type="project" value="GOC"/>
</dbReference>
<sequence>MFKQQARYLVKHRQPELWAQVLVSDNLHRRALIDQIVATALPESTDPDDVSVTVKAFLIADLPIELIELLEKIIIELSPFNDNKNLQNLLPLTAVCADKGKVVGYINKLQNYDYMEIAKIATEHGLFEEALTIYKKYDQHAMAITVLVEHIVSLDCGVKYAIQVNLPEVWSRLAKAQLDSLHIKDSIDSYIKAEDASTFLEVIVAGSGDAWCEE</sequence>
<dbReference type="PROSITE" id="PS50236">
    <property type="entry name" value="CHCR"/>
    <property type="match status" value="1"/>
</dbReference>
<accession>A0A6A4HRK2</accession>
<dbReference type="EMBL" id="ML769467">
    <property type="protein sequence ID" value="KAE9399654.1"/>
    <property type="molecule type" value="Genomic_DNA"/>
</dbReference>
<evidence type="ECO:0000313" key="3">
    <source>
        <dbReference type="Proteomes" id="UP000799118"/>
    </source>
</evidence>
<dbReference type="GO" id="GO:0032051">
    <property type="term" value="F:clathrin light chain binding"/>
    <property type="evidence" value="ECO:0007669"/>
    <property type="project" value="TreeGrafter"/>
</dbReference>
<proteinExistence type="predicted"/>
<dbReference type="OrthoDB" id="2113814at2759"/>
<name>A0A6A4HRK2_9AGAR</name>
<dbReference type="GO" id="GO:0006898">
    <property type="term" value="P:receptor-mediated endocytosis"/>
    <property type="evidence" value="ECO:0007669"/>
    <property type="project" value="TreeGrafter"/>
</dbReference>
<evidence type="ECO:0000256" key="1">
    <source>
        <dbReference type="PROSITE-ProRule" id="PRU01006"/>
    </source>
</evidence>
<feature type="repeat" description="CHCR" evidence="1">
    <location>
        <begin position="41"/>
        <end position="186"/>
    </location>
</feature>
<dbReference type="InterPro" id="IPR016024">
    <property type="entry name" value="ARM-type_fold"/>
</dbReference>
<dbReference type="SUPFAM" id="SSF48371">
    <property type="entry name" value="ARM repeat"/>
    <property type="match status" value="1"/>
</dbReference>
<dbReference type="GO" id="GO:0030479">
    <property type="term" value="C:actin cortical patch"/>
    <property type="evidence" value="ECO:0007669"/>
    <property type="project" value="TreeGrafter"/>
</dbReference>